<accession>A0ACB9R4L0</accession>
<gene>
    <name evidence="1" type="ORF">MLD38_011498</name>
</gene>
<name>A0ACB9R4L0_9MYRT</name>
<sequence length="803" mass="88487">MSITYTPDTSTIGDRLPGHDHGIPYACQSVGHVTSRGIWYGDNPLSFSLPLLLAQLSLIFALTRFLHSLLKPLGQPSIVSQILAGIVLGPSVLGRTSSFGSTMFPSRGKSIFETFAMFGFMLSVFQIGVKMDLSIVLQSGRRSLAIGALSFFLPYTLANFTALLLSQFLRLDRDTTEAVHLLASLLSMSAFPVVACFLAELKILNSDIGRMASSSSLVCDVCHWSVLTGKYAVRLAMTKSLRISLGSLTSTALLIGAIVFGVRPAALWMIRHTPEEESVKEIYVFAVLVVLLICGFLAEAVGLSAFMASFILGLVIPDGPPLGATLVERLECFVSVLLMPIFFTTGGLQMDIFAIKSLQNVTAMQLVVLVSFLGKFVGAILPPLILRMPIRDAVSLGLILNSKGIIELGLLSSWKTTNVLNEECFAVMILSVVVVTGVVSPVVKLLYDPSRRYIAYKRRTILHHGQREPLRVLACIHSEENVQPTLNLLDATYPTETSPIDLCILHLVKLAGRASSLLVSMPPRGAPVQNPTSSYRIFDAFRKFEQEMQGLVKLRCYKGVSPYATMHNDVCSLALEKRITLIIVPFHKQYGHWGMETSNPVRQLNRNVLLKAPCSVAVLIDRSKRKRFYGSSRTESPIYRVAMLFFWGADDREALAYSGRMLVRPNASLAVIRFAFSEDPAGWTARSKVLDIEMLNEYRRKAREDGRVTFKEEAAMNGASVVDVFRSLEDVYDLVIVGRRHGESELMRELEGCCQNEGQGVVGDSLASLGIQGGFLVLVVQQQTKVWGLHDPEESTRLRKVRL</sequence>
<dbReference type="EMBL" id="CM042883">
    <property type="protein sequence ID" value="KAI4373367.1"/>
    <property type="molecule type" value="Genomic_DNA"/>
</dbReference>
<comment type="caution">
    <text evidence="1">The sequence shown here is derived from an EMBL/GenBank/DDBJ whole genome shotgun (WGS) entry which is preliminary data.</text>
</comment>
<dbReference type="Proteomes" id="UP001057402">
    <property type="component" value="Chromosome 4"/>
</dbReference>
<reference evidence="2" key="1">
    <citation type="journal article" date="2023" name="Front. Plant Sci.">
        <title>Chromosomal-level genome assembly of Melastoma candidum provides insights into trichome evolution.</title>
        <authorList>
            <person name="Zhong Y."/>
            <person name="Wu W."/>
            <person name="Sun C."/>
            <person name="Zou P."/>
            <person name="Liu Y."/>
            <person name="Dai S."/>
            <person name="Zhou R."/>
        </authorList>
    </citation>
    <scope>NUCLEOTIDE SEQUENCE [LARGE SCALE GENOMIC DNA]</scope>
</reference>
<evidence type="ECO:0000313" key="1">
    <source>
        <dbReference type="EMBL" id="KAI4373367.1"/>
    </source>
</evidence>
<evidence type="ECO:0000313" key="2">
    <source>
        <dbReference type="Proteomes" id="UP001057402"/>
    </source>
</evidence>
<organism evidence="1 2">
    <name type="scientific">Melastoma candidum</name>
    <dbReference type="NCBI Taxonomy" id="119954"/>
    <lineage>
        <taxon>Eukaryota</taxon>
        <taxon>Viridiplantae</taxon>
        <taxon>Streptophyta</taxon>
        <taxon>Embryophyta</taxon>
        <taxon>Tracheophyta</taxon>
        <taxon>Spermatophyta</taxon>
        <taxon>Magnoliopsida</taxon>
        <taxon>eudicotyledons</taxon>
        <taxon>Gunneridae</taxon>
        <taxon>Pentapetalae</taxon>
        <taxon>rosids</taxon>
        <taxon>malvids</taxon>
        <taxon>Myrtales</taxon>
        <taxon>Melastomataceae</taxon>
        <taxon>Melastomatoideae</taxon>
        <taxon>Melastomateae</taxon>
        <taxon>Melastoma</taxon>
    </lineage>
</organism>
<keyword evidence="2" id="KW-1185">Reference proteome</keyword>
<proteinExistence type="predicted"/>
<protein>
    <submittedName>
        <fullName evidence="1">Uncharacterized protein</fullName>
    </submittedName>
</protein>